<evidence type="ECO:0000256" key="8">
    <source>
        <dbReference type="ARBA" id="ARBA00023163"/>
    </source>
</evidence>
<dbReference type="InterPro" id="IPR038709">
    <property type="entry name" value="RpoN_core-bd_sf"/>
</dbReference>
<dbReference type="EMBL" id="WNJQ01000010">
    <property type="protein sequence ID" value="MBC9826102.1"/>
    <property type="molecule type" value="Genomic_DNA"/>
</dbReference>
<evidence type="ECO:0000313" key="12">
    <source>
        <dbReference type="Proteomes" id="UP000638836"/>
    </source>
</evidence>
<proteinExistence type="inferred from homology"/>
<dbReference type="Gene3D" id="1.10.10.60">
    <property type="entry name" value="Homeodomain-like"/>
    <property type="match status" value="1"/>
</dbReference>
<keyword evidence="8" id="KW-0804">Transcription</keyword>
<evidence type="ECO:0000256" key="4">
    <source>
        <dbReference type="ARBA" id="ARBA00022695"/>
    </source>
</evidence>
<evidence type="ECO:0000256" key="5">
    <source>
        <dbReference type="ARBA" id="ARBA00023015"/>
    </source>
</evidence>
<keyword evidence="3" id="KW-0808">Transferase</keyword>
<evidence type="ECO:0000256" key="2">
    <source>
        <dbReference type="ARBA" id="ARBA00022478"/>
    </source>
</evidence>
<evidence type="ECO:0000256" key="6">
    <source>
        <dbReference type="ARBA" id="ARBA00023082"/>
    </source>
</evidence>
<dbReference type="InterPro" id="IPR000394">
    <property type="entry name" value="RNA_pol_sigma_54"/>
</dbReference>
<name>A0ABR7TF27_9LACT</name>
<feature type="domain" description="RNA polymerase sigma factor 54 DNA-binding" evidence="9">
    <location>
        <begin position="288"/>
        <end position="449"/>
    </location>
</feature>
<dbReference type="InterPro" id="IPR007046">
    <property type="entry name" value="RNA_pol_sigma_54_core-bd"/>
</dbReference>
<keyword evidence="4" id="KW-0548">Nucleotidyltransferase</keyword>
<dbReference type="Proteomes" id="UP000638836">
    <property type="component" value="Unassembled WGS sequence"/>
</dbReference>
<dbReference type="PROSITE" id="PS00718">
    <property type="entry name" value="SIGMA54_2"/>
    <property type="match status" value="1"/>
</dbReference>
<dbReference type="PROSITE" id="PS50044">
    <property type="entry name" value="SIGMA54_3"/>
    <property type="match status" value="1"/>
</dbReference>
<dbReference type="Pfam" id="PF04552">
    <property type="entry name" value="Sigma54_DBD"/>
    <property type="match status" value="1"/>
</dbReference>
<dbReference type="Pfam" id="PF04963">
    <property type="entry name" value="Sigma54_CBD"/>
    <property type="match status" value="1"/>
</dbReference>
<reference evidence="11 12" key="1">
    <citation type="journal article" date="2020" name="Microorganisms">
        <title>New Insight into Antimicrobial Compounds from Food and Marine-Sourced Carnobacterium Species through Phenotype and Genome Analyses.</title>
        <authorList>
            <person name="Begrem S."/>
            <person name="Ivaniuk F."/>
            <person name="Gigout-Chevalier F."/>
            <person name="Kolypczuk L."/>
            <person name="Bonnetot S."/>
            <person name="Leroi F."/>
            <person name="Grovel O."/>
            <person name="Delbarre-Ladrat C."/>
            <person name="Passerini D."/>
        </authorList>
    </citation>
    <scope>NUCLEOTIDE SEQUENCE [LARGE SCALE GENOMIC DNA]</scope>
    <source>
        <strain evidence="11 12">MIP2551</strain>
    </source>
</reference>
<keyword evidence="2" id="KW-0240">DNA-directed RNA polymerase</keyword>
<keyword evidence="7" id="KW-0238">DNA-binding</keyword>
<dbReference type="Pfam" id="PF00309">
    <property type="entry name" value="Sigma54_AID"/>
    <property type="match status" value="1"/>
</dbReference>
<sequence length="451" mass="51592">MNFEQNFTQLQKQQQQLTMTPQLQQSIQMLQYNRKDLVDFLKQKSLENPFISISVKSTTKSQGTSTQKYNSNQSHLNQTTTGSIWDTLATSSTTSLYAALLEQIHLSFRDTALRDLVIWLAQYIDNNGYLTLSLDEAIKLTQAEPFQLLDALTLLQQLEPAGVGARNLQECLMLQTERNNQAPNLAYLILEEEFEAFANRKWEHIAKRYAISLSDVQEVSDFVKTLTPHPGAIFSSTPTQYIRPDLSVKIDDEGQIVVRSVKSGLPVIVFQKEYYEELTAIKDKEVSTFIHDKQSEYEWLKKSLMHREESILRIGIAIVNAQKEFFLSEDHPIQSLTLKKIADELDIHESTVSRAVNGKYLTTEFGIFELKHFFTNALVTSSEEGEGSISSNQIKKKIQLIIQNEDTKKPLSDQKLVDLLKKGGIEISRRTVTKYREALFIPSSPKRKRFD</sequence>
<evidence type="ECO:0000259" key="10">
    <source>
        <dbReference type="Pfam" id="PF04963"/>
    </source>
</evidence>
<organism evidence="11 12">
    <name type="scientific">Carnobacterium inhibens</name>
    <dbReference type="NCBI Taxonomy" id="147709"/>
    <lineage>
        <taxon>Bacteria</taxon>
        <taxon>Bacillati</taxon>
        <taxon>Bacillota</taxon>
        <taxon>Bacilli</taxon>
        <taxon>Lactobacillales</taxon>
        <taxon>Carnobacteriaceae</taxon>
        <taxon>Carnobacterium</taxon>
    </lineage>
</organism>
<dbReference type="InterPro" id="IPR007634">
    <property type="entry name" value="RNA_pol_sigma_54_DNA-bd"/>
</dbReference>
<feature type="domain" description="RNA polymerase sigma factor 54 core-binding" evidence="10">
    <location>
        <begin position="90"/>
        <end position="274"/>
    </location>
</feature>
<dbReference type="PRINTS" id="PR00045">
    <property type="entry name" value="SIGMA54FCT"/>
</dbReference>
<evidence type="ECO:0000259" key="9">
    <source>
        <dbReference type="Pfam" id="PF04552"/>
    </source>
</evidence>
<protein>
    <submittedName>
        <fullName evidence="11">RNA polymerase factor sigma-54</fullName>
    </submittedName>
</protein>
<keyword evidence="6" id="KW-0731">Sigma factor</keyword>
<dbReference type="PANTHER" id="PTHR32248:SF4">
    <property type="entry name" value="RNA POLYMERASE SIGMA-54 FACTOR"/>
    <property type="match status" value="1"/>
</dbReference>
<evidence type="ECO:0000256" key="7">
    <source>
        <dbReference type="ARBA" id="ARBA00023125"/>
    </source>
</evidence>
<keyword evidence="12" id="KW-1185">Reference proteome</keyword>
<gene>
    <name evidence="11" type="primary">rpoN</name>
    <name evidence="11" type="ORF">GLO26_09815</name>
</gene>
<comment type="caution">
    <text evidence="11">The sequence shown here is derived from an EMBL/GenBank/DDBJ whole genome shotgun (WGS) entry which is preliminary data.</text>
</comment>
<accession>A0ABR7TF27</accession>
<dbReference type="PIRSF" id="PIRSF000774">
    <property type="entry name" value="RpoN"/>
    <property type="match status" value="1"/>
</dbReference>
<evidence type="ECO:0000256" key="1">
    <source>
        <dbReference type="ARBA" id="ARBA00008798"/>
    </source>
</evidence>
<comment type="similarity">
    <text evidence="1">Belongs to the sigma-54 factor family.</text>
</comment>
<dbReference type="NCBIfam" id="TIGR02395">
    <property type="entry name" value="rpoN_sigma"/>
    <property type="match status" value="1"/>
</dbReference>
<evidence type="ECO:0000313" key="11">
    <source>
        <dbReference type="EMBL" id="MBC9826102.1"/>
    </source>
</evidence>
<dbReference type="RefSeq" id="WP_034538828.1">
    <property type="nucleotide sequence ID" value="NZ_JAMAYM010000009.1"/>
</dbReference>
<evidence type="ECO:0000256" key="3">
    <source>
        <dbReference type="ARBA" id="ARBA00022679"/>
    </source>
</evidence>
<keyword evidence="5" id="KW-0805">Transcription regulation</keyword>
<dbReference type="Gene3D" id="1.10.10.1330">
    <property type="entry name" value="RNA polymerase sigma-54 factor, core-binding domain"/>
    <property type="match status" value="1"/>
</dbReference>
<dbReference type="PANTHER" id="PTHR32248">
    <property type="entry name" value="RNA POLYMERASE SIGMA-54 FACTOR"/>
    <property type="match status" value="1"/>
</dbReference>